<proteinExistence type="predicted"/>
<evidence type="ECO:0000256" key="2">
    <source>
        <dbReference type="SAM" id="SignalP"/>
    </source>
</evidence>
<keyword evidence="2" id="KW-0732">Signal</keyword>
<sequence length="195" mass="20964">MARWRKTSCIPIWSASAPSAAAPSAPIPKAKPKTNPATLPTFCGSTSCAKTTIAENAEERAIALEYFNMDEFAQQQRPQNCKGDDKTSGRQGRPKNRARAGGPCHALMMRKPSRNPQKNHDPANGKQAEPHGAGLTKRQHDQRRGQRPKGRARVAAHLKTGLSKTKPATRSAAKDPAVAGSSTPIATIIIETARE</sequence>
<dbReference type="AlphaFoldDB" id="A0A239PUS2"/>
<feature type="signal peptide" evidence="2">
    <location>
        <begin position="1"/>
        <end position="21"/>
    </location>
</feature>
<accession>A0A239PUS2</accession>
<protein>
    <submittedName>
        <fullName evidence="3">Uncharacterized protein</fullName>
    </submittedName>
</protein>
<evidence type="ECO:0000256" key="1">
    <source>
        <dbReference type="SAM" id="MobiDB-lite"/>
    </source>
</evidence>
<reference evidence="3 4" key="1">
    <citation type="submission" date="2017-07" db="EMBL/GenBank/DDBJ databases">
        <authorList>
            <person name="Sun Z.S."/>
            <person name="Albrecht U."/>
            <person name="Echele G."/>
            <person name="Lee C.C."/>
        </authorList>
    </citation>
    <scope>NUCLEOTIDE SEQUENCE [LARGE SCALE GENOMIC DNA]</scope>
    <source>
        <strain evidence="3 4">DSM 14827</strain>
    </source>
</reference>
<dbReference type="Proteomes" id="UP000198307">
    <property type="component" value="Unassembled WGS sequence"/>
</dbReference>
<organism evidence="3 4">
    <name type="scientific">Paracoccus seriniphilus</name>
    <dbReference type="NCBI Taxonomy" id="184748"/>
    <lineage>
        <taxon>Bacteria</taxon>
        <taxon>Pseudomonadati</taxon>
        <taxon>Pseudomonadota</taxon>
        <taxon>Alphaproteobacteria</taxon>
        <taxon>Rhodobacterales</taxon>
        <taxon>Paracoccaceae</taxon>
        <taxon>Paracoccus</taxon>
    </lineage>
</organism>
<feature type="region of interest" description="Disordered" evidence="1">
    <location>
        <begin position="75"/>
        <end position="182"/>
    </location>
</feature>
<feature type="chain" id="PRO_5012353823" evidence="2">
    <location>
        <begin position="22"/>
        <end position="195"/>
    </location>
</feature>
<name>A0A239PUS2_9RHOB</name>
<evidence type="ECO:0000313" key="3">
    <source>
        <dbReference type="EMBL" id="SNT74054.1"/>
    </source>
</evidence>
<feature type="compositionally biased region" description="Basic residues" evidence="1">
    <location>
        <begin position="145"/>
        <end position="156"/>
    </location>
</feature>
<evidence type="ECO:0000313" key="4">
    <source>
        <dbReference type="Proteomes" id="UP000198307"/>
    </source>
</evidence>
<gene>
    <name evidence="3" type="ORF">SAMN05444959_106235</name>
</gene>
<dbReference type="EMBL" id="FZQB01000006">
    <property type="protein sequence ID" value="SNT74054.1"/>
    <property type="molecule type" value="Genomic_DNA"/>
</dbReference>
<keyword evidence="4" id="KW-1185">Reference proteome</keyword>